<evidence type="ECO:0000313" key="2">
    <source>
        <dbReference type="EMBL" id="KAJ8061404.1"/>
    </source>
</evidence>
<gene>
    <name evidence="2" type="ORF">OCU04_010460</name>
</gene>
<comment type="caution">
    <text evidence="2">The sequence shown here is derived from an EMBL/GenBank/DDBJ whole genome shotgun (WGS) entry which is preliminary data.</text>
</comment>
<name>A0A9X0AFH0_9HELO</name>
<sequence length="52" mass="5678">MSSPHENNRAGEGPSLDAAGQNTRIVSPAKMDERTQTLPQALIPFNYLKLLV</sequence>
<evidence type="ECO:0000313" key="3">
    <source>
        <dbReference type="Proteomes" id="UP001152300"/>
    </source>
</evidence>
<reference evidence="2" key="1">
    <citation type="submission" date="2022-11" db="EMBL/GenBank/DDBJ databases">
        <title>Genome Resource of Sclerotinia nivalis Strain SnTB1, a Plant Pathogen Isolated from American Ginseng.</title>
        <authorList>
            <person name="Fan S."/>
        </authorList>
    </citation>
    <scope>NUCLEOTIDE SEQUENCE</scope>
    <source>
        <strain evidence="2">SnTB1</strain>
    </source>
</reference>
<keyword evidence="3" id="KW-1185">Reference proteome</keyword>
<dbReference type="EMBL" id="JAPEIS010000012">
    <property type="protein sequence ID" value="KAJ8061404.1"/>
    <property type="molecule type" value="Genomic_DNA"/>
</dbReference>
<accession>A0A9X0AFH0</accession>
<protein>
    <submittedName>
        <fullName evidence="2">Uncharacterized protein</fullName>
    </submittedName>
</protein>
<organism evidence="2 3">
    <name type="scientific">Sclerotinia nivalis</name>
    <dbReference type="NCBI Taxonomy" id="352851"/>
    <lineage>
        <taxon>Eukaryota</taxon>
        <taxon>Fungi</taxon>
        <taxon>Dikarya</taxon>
        <taxon>Ascomycota</taxon>
        <taxon>Pezizomycotina</taxon>
        <taxon>Leotiomycetes</taxon>
        <taxon>Helotiales</taxon>
        <taxon>Sclerotiniaceae</taxon>
        <taxon>Sclerotinia</taxon>
    </lineage>
</organism>
<dbReference type="Proteomes" id="UP001152300">
    <property type="component" value="Unassembled WGS sequence"/>
</dbReference>
<proteinExistence type="predicted"/>
<evidence type="ECO:0000256" key="1">
    <source>
        <dbReference type="SAM" id="MobiDB-lite"/>
    </source>
</evidence>
<dbReference type="AlphaFoldDB" id="A0A9X0AFH0"/>
<feature type="region of interest" description="Disordered" evidence="1">
    <location>
        <begin position="1"/>
        <end position="36"/>
    </location>
</feature>